<proteinExistence type="predicted"/>
<keyword evidence="2" id="KW-1185">Reference proteome</keyword>
<evidence type="ECO:0000313" key="2">
    <source>
        <dbReference type="Proteomes" id="UP001163603"/>
    </source>
</evidence>
<organism evidence="1 2">
    <name type="scientific">Pistacia integerrima</name>
    <dbReference type="NCBI Taxonomy" id="434235"/>
    <lineage>
        <taxon>Eukaryota</taxon>
        <taxon>Viridiplantae</taxon>
        <taxon>Streptophyta</taxon>
        <taxon>Embryophyta</taxon>
        <taxon>Tracheophyta</taxon>
        <taxon>Spermatophyta</taxon>
        <taxon>Magnoliopsida</taxon>
        <taxon>eudicotyledons</taxon>
        <taxon>Gunneridae</taxon>
        <taxon>Pentapetalae</taxon>
        <taxon>rosids</taxon>
        <taxon>malvids</taxon>
        <taxon>Sapindales</taxon>
        <taxon>Anacardiaceae</taxon>
        <taxon>Pistacia</taxon>
    </lineage>
</organism>
<gene>
    <name evidence="1" type="ORF">Pint_29557</name>
</gene>
<comment type="caution">
    <text evidence="1">The sequence shown here is derived from an EMBL/GenBank/DDBJ whole genome shotgun (WGS) entry which is preliminary data.</text>
</comment>
<dbReference type="EMBL" id="CM047750">
    <property type="protein sequence ID" value="KAJ0007214.1"/>
    <property type="molecule type" value="Genomic_DNA"/>
</dbReference>
<protein>
    <submittedName>
        <fullName evidence="1">Uncharacterized protein</fullName>
    </submittedName>
</protein>
<sequence>MFGGQKKLLVLELCMVVIVQVIVTISDSKLAAADNKHSEMKLAGDPSGTQLTSMIASGLLSISVTRLNLSSSKLTGEIATSLFNLEALTSLLEGNPDLRLSVPFHQKKMKFITPVIASAIVALLILLATIALVLFKRRSRGGMITGYRKQVSLKSKNEAYTYTEIATITKNFATVIREGGFGKVYLGVLKYNTKVAVKVLSDTSKQGYKEFRAEAELLRSVHNKHLLYLIGYCDEDEHKALIYEFMENGNLKNRLKEQTDADFLSWKVRLNIAIDAAKGLEYLHNVSKPPIVHRDLKTSNILIDEKMRAKLADFGLSRVVTESGPNSTNPAGTFGYIDPTIRLSKTLTRKVDVYSFGIILFELITGKPAVIDMDLGSDAYHILEWVIPEIERGAIQNIIDPRLQGQFNANAVQKMANAACSCARPTVDERPDISDVLAELNECLAIEMDPGTSCKTTSSNMPEEACSGKSTEITPFNLVSAELSWLE</sequence>
<dbReference type="Proteomes" id="UP001163603">
    <property type="component" value="Chromosome 15"/>
</dbReference>
<evidence type="ECO:0000313" key="1">
    <source>
        <dbReference type="EMBL" id="KAJ0007214.1"/>
    </source>
</evidence>
<accession>A0ACC0X1Q6</accession>
<name>A0ACC0X1Q6_9ROSI</name>
<reference evidence="2" key="1">
    <citation type="journal article" date="2023" name="G3 (Bethesda)">
        <title>Genome assembly and association tests identify interacting loci associated with vigor, precocity, and sex in interspecific pistachio rootstocks.</title>
        <authorList>
            <person name="Palmer W."/>
            <person name="Jacygrad E."/>
            <person name="Sagayaradj S."/>
            <person name="Cavanaugh K."/>
            <person name="Han R."/>
            <person name="Bertier L."/>
            <person name="Beede B."/>
            <person name="Kafkas S."/>
            <person name="Golino D."/>
            <person name="Preece J."/>
            <person name="Michelmore R."/>
        </authorList>
    </citation>
    <scope>NUCLEOTIDE SEQUENCE [LARGE SCALE GENOMIC DNA]</scope>
</reference>